<sequence length="112" mass="12834">MIAKEFINELTEYIKNRIKKAAVTLDGKDTEVNILRIDCEENVLKVYVNMGNGKGEITDIKLLGEDNKVIISKPRDIKKNNTFGVVCTFYVRIQEIEDIKPNTIFDIEGVRE</sequence>
<gene>
    <name evidence="1" type="ORF">B9N49_00635</name>
</gene>
<comment type="caution">
    <text evidence="1">The sequence shown here is derived from an EMBL/GenBank/DDBJ whole genome shotgun (WGS) entry which is preliminary data.</text>
</comment>
<dbReference type="EMBL" id="NDYC01000004">
    <property type="protein sequence ID" value="OXZ29161.1"/>
    <property type="molecule type" value="Genomic_DNA"/>
</dbReference>
<organism evidence="1 2">
    <name type="scientific">Finegoldia magna</name>
    <name type="common">Peptostreptococcus magnus</name>
    <dbReference type="NCBI Taxonomy" id="1260"/>
    <lineage>
        <taxon>Bacteria</taxon>
        <taxon>Bacillati</taxon>
        <taxon>Bacillota</taxon>
        <taxon>Tissierellia</taxon>
        <taxon>Tissierellales</taxon>
        <taxon>Peptoniphilaceae</taxon>
        <taxon>Finegoldia</taxon>
    </lineage>
</organism>
<name>A0A233V9T9_FINMA</name>
<dbReference type="RefSeq" id="WP_094205103.1">
    <property type="nucleotide sequence ID" value="NZ_JBKTVP010000001.1"/>
</dbReference>
<reference evidence="2" key="1">
    <citation type="submission" date="2017-04" db="EMBL/GenBank/DDBJ databases">
        <title>Finegoldia magna isolated from orthopedic joint implant-associated infections.</title>
        <authorList>
            <person name="Bjorklund S."/>
            <person name="Bruggemann H."/>
            <person name="Jensen A."/>
            <person name="Hellmark B."/>
            <person name="Soderquist B."/>
        </authorList>
    </citation>
    <scope>NUCLEOTIDE SEQUENCE [LARGE SCALE GENOMIC DNA]</scope>
    <source>
        <strain evidence="2">CCUG 54800</strain>
    </source>
</reference>
<protein>
    <submittedName>
        <fullName evidence="1">Uncharacterized protein</fullName>
    </submittedName>
</protein>
<dbReference type="Proteomes" id="UP000215413">
    <property type="component" value="Unassembled WGS sequence"/>
</dbReference>
<dbReference type="AlphaFoldDB" id="A0A233V9T9"/>
<proteinExistence type="predicted"/>
<evidence type="ECO:0000313" key="2">
    <source>
        <dbReference type="Proteomes" id="UP000215413"/>
    </source>
</evidence>
<evidence type="ECO:0000313" key="1">
    <source>
        <dbReference type="EMBL" id="OXZ29161.1"/>
    </source>
</evidence>
<accession>A0A233V9T9</accession>